<evidence type="ECO:0000313" key="11">
    <source>
        <dbReference type="Proteomes" id="UP000249166"/>
    </source>
</evidence>
<dbReference type="CDD" id="cd00082">
    <property type="entry name" value="HisKA"/>
    <property type="match status" value="1"/>
</dbReference>
<evidence type="ECO:0000256" key="8">
    <source>
        <dbReference type="SAM" id="Phobius"/>
    </source>
</evidence>
<dbReference type="Pfam" id="PF02518">
    <property type="entry name" value="HATPase_c"/>
    <property type="match status" value="1"/>
</dbReference>
<keyword evidence="8" id="KW-0812">Transmembrane</keyword>
<comment type="subcellular location">
    <subcellularLocation>
        <location evidence="2">Cell membrane</location>
    </subcellularLocation>
</comment>
<dbReference type="FunFam" id="3.30.565.10:FF:000006">
    <property type="entry name" value="Sensor histidine kinase WalK"/>
    <property type="match status" value="1"/>
</dbReference>
<evidence type="ECO:0000256" key="2">
    <source>
        <dbReference type="ARBA" id="ARBA00004236"/>
    </source>
</evidence>
<dbReference type="SUPFAM" id="SSF55785">
    <property type="entry name" value="PYP-like sensor domain (PAS domain)"/>
    <property type="match status" value="1"/>
</dbReference>
<feature type="transmembrane region" description="Helical" evidence="8">
    <location>
        <begin position="21"/>
        <end position="45"/>
    </location>
</feature>
<name>A0A328HG71_ARTGO</name>
<dbReference type="Pfam" id="PF00512">
    <property type="entry name" value="HisKA"/>
    <property type="match status" value="1"/>
</dbReference>
<dbReference type="InterPro" id="IPR004358">
    <property type="entry name" value="Sig_transdc_His_kin-like_C"/>
</dbReference>
<keyword evidence="6" id="KW-0418">Kinase</keyword>
<reference evidence="10 11" key="1">
    <citation type="submission" date="2018-04" db="EMBL/GenBank/DDBJ databases">
        <title>Bacteria isolated from cave deposits of Manipur.</title>
        <authorList>
            <person name="Sahoo D."/>
            <person name="Sarangthem I."/>
            <person name="Nandeibam J."/>
        </authorList>
    </citation>
    <scope>NUCLEOTIDE SEQUENCE [LARGE SCALE GENOMIC DNA]</scope>
    <source>
        <strain evidence="11">mrc11</strain>
    </source>
</reference>
<dbReference type="SUPFAM" id="SSF47384">
    <property type="entry name" value="Homodimeric domain of signal transducing histidine kinase"/>
    <property type="match status" value="1"/>
</dbReference>
<evidence type="ECO:0000259" key="9">
    <source>
        <dbReference type="PROSITE" id="PS50109"/>
    </source>
</evidence>
<dbReference type="GO" id="GO:0005886">
    <property type="term" value="C:plasma membrane"/>
    <property type="evidence" value="ECO:0007669"/>
    <property type="project" value="UniProtKB-SubCell"/>
</dbReference>
<accession>A0A328HG71</accession>
<dbReference type="InterPro" id="IPR035965">
    <property type="entry name" value="PAS-like_dom_sf"/>
</dbReference>
<evidence type="ECO:0000256" key="6">
    <source>
        <dbReference type="ARBA" id="ARBA00022777"/>
    </source>
</evidence>
<keyword evidence="5" id="KW-0808">Transferase</keyword>
<keyword evidence="7" id="KW-0902">Two-component regulatory system</keyword>
<dbReference type="PROSITE" id="PS50109">
    <property type="entry name" value="HIS_KIN"/>
    <property type="match status" value="1"/>
</dbReference>
<dbReference type="PANTHER" id="PTHR43547:SF2">
    <property type="entry name" value="HYBRID SIGNAL TRANSDUCTION HISTIDINE KINASE C"/>
    <property type="match status" value="1"/>
</dbReference>
<dbReference type="InterPro" id="IPR003661">
    <property type="entry name" value="HisK_dim/P_dom"/>
</dbReference>
<keyword evidence="4" id="KW-0597">Phosphoprotein</keyword>
<dbReference type="SMART" id="SM00387">
    <property type="entry name" value="HATPase_c"/>
    <property type="match status" value="1"/>
</dbReference>
<dbReference type="CDD" id="cd00075">
    <property type="entry name" value="HATPase"/>
    <property type="match status" value="1"/>
</dbReference>
<dbReference type="Gene3D" id="1.10.287.130">
    <property type="match status" value="1"/>
</dbReference>
<feature type="transmembrane region" description="Helical" evidence="8">
    <location>
        <begin position="102"/>
        <end position="119"/>
    </location>
</feature>
<proteinExistence type="predicted"/>
<dbReference type="SUPFAM" id="SSF55874">
    <property type="entry name" value="ATPase domain of HSP90 chaperone/DNA topoisomerase II/histidine kinase"/>
    <property type="match status" value="1"/>
</dbReference>
<evidence type="ECO:0000256" key="3">
    <source>
        <dbReference type="ARBA" id="ARBA00012438"/>
    </source>
</evidence>
<evidence type="ECO:0000256" key="4">
    <source>
        <dbReference type="ARBA" id="ARBA00022553"/>
    </source>
</evidence>
<protein>
    <recommendedName>
        <fullName evidence="3">histidine kinase</fullName>
        <ecNumber evidence="3">2.7.13.3</ecNumber>
    </recommendedName>
</protein>
<dbReference type="PANTHER" id="PTHR43547">
    <property type="entry name" value="TWO-COMPONENT HISTIDINE KINASE"/>
    <property type="match status" value="1"/>
</dbReference>
<evidence type="ECO:0000313" key="10">
    <source>
        <dbReference type="EMBL" id="RAM36053.1"/>
    </source>
</evidence>
<comment type="catalytic activity">
    <reaction evidence="1">
        <text>ATP + protein L-histidine = ADP + protein N-phospho-L-histidine.</text>
        <dbReference type="EC" id="2.7.13.3"/>
    </reaction>
</comment>
<keyword evidence="8" id="KW-0472">Membrane</keyword>
<feature type="transmembrane region" description="Helical" evidence="8">
    <location>
        <begin position="156"/>
        <end position="175"/>
    </location>
</feature>
<dbReference type="GO" id="GO:0000155">
    <property type="term" value="F:phosphorelay sensor kinase activity"/>
    <property type="evidence" value="ECO:0007669"/>
    <property type="project" value="InterPro"/>
</dbReference>
<dbReference type="InterPro" id="IPR003594">
    <property type="entry name" value="HATPase_dom"/>
</dbReference>
<dbReference type="Gene3D" id="3.30.565.10">
    <property type="entry name" value="Histidine kinase-like ATPase, C-terminal domain"/>
    <property type="match status" value="1"/>
</dbReference>
<dbReference type="PRINTS" id="PR00344">
    <property type="entry name" value="BCTRLSENSOR"/>
</dbReference>
<evidence type="ECO:0000256" key="5">
    <source>
        <dbReference type="ARBA" id="ARBA00022679"/>
    </source>
</evidence>
<organism evidence="10 11">
    <name type="scientific">Arthrobacter globiformis</name>
    <dbReference type="NCBI Taxonomy" id="1665"/>
    <lineage>
        <taxon>Bacteria</taxon>
        <taxon>Bacillati</taxon>
        <taxon>Actinomycetota</taxon>
        <taxon>Actinomycetes</taxon>
        <taxon>Micrococcales</taxon>
        <taxon>Micrococcaceae</taxon>
        <taxon>Arthrobacter</taxon>
    </lineage>
</organism>
<gene>
    <name evidence="10" type="ORF">DBZ45_18065</name>
</gene>
<dbReference type="RefSeq" id="WP_111905207.1">
    <property type="nucleotide sequence ID" value="NZ_QLNP01000098.1"/>
</dbReference>
<feature type="transmembrane region" description="Helical" evidence="8">
    <location>
        <begin position="126"/>
        <end position="144"/>
    </location>
</feature>
<dbReference type="InterPro" id="IPR005467">
    <property type="entry name" value="His_kinase_dom"/>
</dbReference>
<dbReference type="EMBL" id="QLNP01000098">
    <property type="protein sequence ID" value="RAM36053.1"/>
    <property type="molecule type" value="Genomic_DNA"/>
</dbReference>
<dbReference type="InterPro" id="IPR036890">
    <property type="entry name" value="HATPase_C_sf"/>
</dbReference>
<dbReference type="Gene3D" id="3.30.450.20">
    <property type="entry name" value="PAS domain"/>
    <property type="match status" value="1"/>
</dbReference>
<sequence length="555" mass="59931">MGEHVLVRDTDRFFRRLQPRVQVALCQLPVTVILAALAIAAPAVWPTLIESPVFIAAIVMMVTTFLACFLVPWERLPPNAYLVIPILDMVIIGLARNGAVPAVAGLGVLAIFPVIWLSSSDNFPRTTIFLSFFGTLLIGIPTLVQKFPKISPSDMATAILLPLMMLAVSLAIRFASANVRLQRQRLEKKDAELRELLVESRNRERLLKTILDTTDVGIVAVDADGQKVLVNNQQQTFRQAAAPAGTEQPLEAQQLMFGQDRVTPLPLDKRPIHRAVAGETFADYLVWLGEGPSQKAVSTAARIIKNDDGGFSGAVVVYTDVTGLVEALSAKEELISNVSHEFRSPLMSVLGNVDLVLDEADGLSPDSVHRLEVVQRNAERLLSLVSELLVSASAVLAVHPRRTDLAGLIENSIGSVQAQADASHVALATDVPAPLWAHADPLRIGQALDNLVSNAIKYSPDGGKVTVSARRSESWVQLKVQDTGMGISEEETSRIFTRFFRTQAARQAAIPGVGLGLSITKTIVERHGGNISCQSKPGAGTTFTLTLPAEAIRES</sequence>
<dbReference type="SMART" id="SM00388">
    <property type="entry name" value="HisKA"/>
    <property type="match status" value="1"/>
</dbReference>
<dbReference type="EC" id="2.7.13.3" evidence="3"/>
<dbReference type="OrthoDB" id="9757990at2"/>
<evidence type="ECO:0000256" key="7">
    <source>
        <dbReference type="ARBA" id="ARBA00023012"/>
    </source>
</evidence>
<evidence type="ECO:0000256" key="1">
    <source>
        <dbReference type="ARBA" id="ARBA00000085"/>
    </source>
</evidence>
<comment type="caution">
    <text evidence="10">The sequence shown here is derived from an EMBL/GenBank/DDBJ whole genome shotgun (WGS) entry which is preliminary data.</text>
</comment>
<dbReference type="InterPro" id="IPR036097">
    <property type="entry name" value="HisK_dim/P_sf"/>
</dbReference>
<dbReference type="AlphaFoldDB" id="A0A328HG71"/>
<dbReference type="Proteomes" id="UP000249166">
    <property type="component" value="Unassembled WGS sequence"/>
</dbReference>
<keyword evidence="8" id="KW-1133">Transmembrane helix</keyword>
<feature type="domain" description="Histidine kinase" evidence="9">
    <location>
        <begin position="337"/>
        <end position="551"/>
    </location>
</feature>
<feature type="transmembrane region" description="Helical" evidence="8">
    <location>
        <begin position="51"/>
        <end position="73"/>
    </location>
</feature>